<dbReference type="GO" id="GO:0019843">
    <property type="term" value="F:rRNA binding"/>
    <property type="evidence" value="ECO:0007669"/>
    <property type="project" value="TreeGrafter"/>
</dbReference>
<dbReference type="AlphaFoldDB" id="A0A5S5CRJ6"/>
<dbReference type="InterPro" id="IPR027417">
    <property type="entry name" value="P-loop_NTPase"/>
</dbReference>
<protein>
    <submittedName>
        <fullName evidence="3">GTP-binding protein EngB required for normal cell division</fullName>
    </submittedName>
</protein>
<name>A0A5S5CRJ6_9ACTN</name>
<evidence type="ECO:0000256" key="1">
    <source>
        <dbReference type="SAM" id="Phobius"/>
    </source>
</evidence>
<evidence type="ECO:0000259" key="2">
    <source>
        <dbReference type="Pfam" id="PF01926"/>
    </source>
</evidence>
<keyword evidence="3" id="KW-0131">Cell cycle</keyword>
<organism evidence="3 4">
    <name type="scientific">Blastococcus xanthinilyticus</name>
    <dbReference type="NCBI Taxonomy" id="1564164"/>
    <lineage>
        <taxon>Bacteria</taxon>
        <taxon>Bacillati</taxon>
        <taxon>Actinomycetota</taxon>
        <taxon>Actinomycetes</taxon>
        <taxon>Geodermatophilales</taxon>
        <taxon>Geodermatophilaceae</taxon>
        <taxon>Blastococcus</taxon>
    </lineage>
</organism>
<feature type="domain" description="G" evidence="2">
    <location>
        <begin position="53"/>
        <end position="165"/>
    </location>
</feature>
<sequence>MRGADRSLADRLGALREAVEVAEGRLDAPEVGRARAVLAKAGAREALGDATVVALAGATGSGKSTLFNALSGSEVSTPGVRRPTTGVAHATVWGGPDDGADRLLDWLEVPRRHRREPEPALDGLVLLDLPDHDSVRLEHRLEVDRLVGLVDVLVWVLDPQKYADAAVHERYLAPLAGHAGVLLVVLNQVDRLDPQAVRACLEDLRGLLDREGLAATPLLAVSARTGAGLAELRGELARRVGARRAATERLVADVRGSAAALAVHCPEPTAGRNRKWGRSAAGAETTDELADALAEAAGVPTVTAAVERSTRRAGTGRTGWPLLRWTRRLRSDPLGRLHLGDDRARTSLPATGAVERARMATAVREARDAAGEELAPGWREELRRTAEVSEDRLADALDRAVAGTDLGPERVPLWQRAAGGLQWLLLATALVGALWLLALVGLGFLQLDDVLPVPRVEGLPLPTLLLAGGLLAGLLLALVCRPLVALRARRRARTADRRLRAAVRGVAQEELLAPMAEVRDDAARFCAAVTTAAR</sequence>
<dbReference type="Pfam" id="PF01926">
    <property type="entry name" value="MMR_HSR1"/>
    <property type="match status" value="1"/>
</dbReference>
<dbReference type="RefSeq" id="WP_166533887.1">
    <property type="nucleotide sequence ID" value="NZ_VNHW01000009.1"/>
</dbReference>
<dbReference type="GO" id="GO:0005829">
    <property type="term" value="C:cytosol"/>
    <property type="evidence" value="ECO:0007669"/>
    <property type="project" value="TreeGrafter"/>
</dbReference>
<reference evidence="3 4" key="1">
    <citation type="submission" date="2019-07" db="EMBL/GenBank/DDBJ databases">
        <title>Genomic Encyclopedia of Archaeal and Bacterial Type Strains, Phase II (KMG-II): from individual species to whole genera.</title>
        <authorList>
            <person name="Goeker M."/>
        </authorList>
    </citation>
    <scope>NUCLEOTIDE SEQUENCE [LARGE SCALE GENOMIC DNA]</scope>
    <source>
        <strain evidence="3 4">DSM 46842</strain>
    </source>
</reference>
<dbReference type="EMBL" id="VNHW01000009">
    <property type="protein sequence ID" value="TYP86517.1"/>
    <property type="molecule type" value="Genomic_DNA"/>
</dbReference>
<feature type="transmembrane region" description="Helical" evidence="1">
    <location>
        <begin position="464"/>
        <end position="484"/>
    </location>
</feature>
<dbReference type="InterPro" id="IPR005662">
    <property type="entry name" value="GTPase_Era-like"/>
</dbReference>
<evidence type="ECO:0000313" key="4">
    <source>
        <dbReference type="Proteomes" id="UP000322499"/>
    </source>
</evidence>
<dbReference type="Gene3D" id="3.40.50.300">
    <property type="entry name" value="P-loop containing nucleotide triphosphate hydrolases"/>
    <property type="match status" value="1"/>
</dbReference>
<keyword evidence="4" id="KW-1185">Reference proteome</keyword>
<keyword evidence="3" id="KW-0132">Cell division</keyword>
<evidence type="ECO:0000313" key="3">
    <source>
        <dbReference type="EMBL" id="TYP86517.1"/>
    </source>
</evidence>
<dbReference type="PANTHER" id="PTHR42698">
    <property type="entry name" value="GTPASE ERA"/>
    <property type="match status" value="1"/>
</dbReference>
<dbReference type="GO" id="GO:0043024">
    <property type="term" value="F:ribosomal small subunit binding"/>
    <property type="evidence" value="ECO:0007669"/>
    <property type="project" value="TreeGrafter"/>
</dbReference>
<keyword evidence="1" id="KW-1133">Transmembrane helix</keyword>
<dbReference type="SUPFAM" id="SSF52540">
    <property type="entry name" value="P-loop containing nucleoside triphosphate hydrolases"/>
    <property type="match status" value="1"/>
</dbReference>
<keyword evidence="1" id="KW-0812">Transmembrane</keyword>
<dbReference type="GO" id="GO:0005525">
    <property type="term" value="F:GTP binding"/>
    <property type="evidence" value="ECO:0007669"/>
    <property type="project" value="InterPro"/>
</dbReference>
<gene>
    <name evidence="3" type="ORF">BD833_109120</name>
</gene>
<dbReference type="InterPro" id="IPR006073">
    <property type="entry name" value="GTP-bd"/>
</dbReference>
<proteinExistence type="predicted"/>
<keyword evidence="1" id="KW-0472">Membrane</keyword>
<dbReference type="Proteomes" id="UP000322499">
    <property type="component" value="Unassembled WGS sequence"/>
</dbReference>
<feature type="transmembrane region" description="Helical" evidence="1">
    <location>
        <begin position="423"/>
        <end position="444"/>
    </location>
</feature>
<dbReference type="PANTHER" id="PTHR42698:SF1">
    <property type="entry name" value="GTPASE ERA, MITOCHONDRIAL"/>
    <property type="match status" value="1"/>
</dbReference>
<dbReference type="GO" id="GO:0000028">
    <property type="term" value="P:ribosomal small subunit assembly"/>
    <property type="evidence" value="ECO:0007669"/>
    <property type="project" value="TreeGrafter"/>
</dbReference>
<comment type="caution">
    <text evidence="3">The sequence shown here is derived from an EMBL/GenBank/DDBJ whole genome shotgun (WGS) entry which is preliminary data.</text>
</comment>
<dbReference type="GO" id="GO:0051301">
    <property type="term" value="P:cell division"/>
    <property type="evidence" value="ECO:0007669"/>
    <property type="project" value="UniProtKB-KW"/>
</dbReference>
<accession>A0A5S5CRJ6</accession>